<evidence type="ECO:0000313" key="3">
    <source>
        <dbReference type="Proteomes" id="UP001165395"/>
    </source>
</evidence>
<dbReference type="EMBL" id="JAJBZT010000012">
    <property type="protein sequence ID" value="MCB6185130.1"/>
    <property type="molecule type" value="Genomic_DNA"/>
</dbReference>
<accession>A0ABS8DAA1</accession>
<organism evidence="2 3">
    <name type="scientific">Leeia speluncae</name>
    <dbReference type="NCBI Taxonomy" id="2884804"/>
    <lineage>
        <taxon>Bacteria</taxon>
        <taxon>Pseudomonadati</taxon>
        <taxon>Pseudomonadota</taxon>
        <taxon>Betaproteobacteria</taxon>
        <taxon>Neisseriales</taxon>
        <taxon>Leeiaceae</taxon>
        <taxon>Leeia</taxon>
    </lineage>
</organism>
<dbReference type="RefSeq" id="WP_227181961.1">
    <property type="nucleotide sequence ID" value="NZ_JAJBZT010000012.1"/>
</dbReference>
<proteinExistence type="predicted"/>
<evidence type="ECO:0000256" key="1">
    <source>
        <dbReference type="SAM" id="Phobius"/>
    </source>
</evidence>
<protein>
    <submittedName>
        <fullName evidence="2">AzlD domain-containing protein</fullName>
    </submittedName>
</protein>
<comment type="caution">
    <text evidence="2">The sequence shown here is derived from an EMBL/GenBank/DDBJ whole genome shotgun (WGS) entry which is preliminary data.</text>
</comment>
<keyword evidence="1" id="KW-1133">Transmembrane helix</keyword>
<dbReference type="Pfam" id="PF05437">
    <property type="entry name" value="AzlD"/>
    <property type="match status" value="1"/>
</dbReference>
<keyword evidence="1" id="KW-0472">Membrane</keyword>
<feature type="transmembrane region" description="Helical" evidence="1">
    <location>
        <begin position="6"/>
        <end position="30"/>
    </location>
</feature>
<dbReference type="Proteomes" id="UP001165395">
    <property type="component" value="Unassembled WGS sequence"/>
</dbReference>
<dbReference type="InterPro" id="IPR008407">
    <property type="entry name" value="Brnchd-chn_aa_trnsp_AzlD"/>
</dbReference>
<feature type="transmembrane region" description="Helical" evidence="1">
    <location>
        <begin position="66"/>
        <end position="86"/>
    </location>
</feature>
<keyword evidence="1" id="KW-0812">Transmembrane</keyword>
<name>A0ABS8DAA1_9NEIS</name>
<reference evidence="2" key="1">
    <citation type="submission" date="2021-10" db="EMBL/GenBank/DDBJ databases">
        <title>The complete genome sequence of Leeia sp. TBRC 13508.</title>
        <authorList>
            <person name="Charoenyingcharoen P."/>
            <person name="Yukphan P."/>
        </authorList>
    </citation>
    <scope>NUCLEOTIDE SEQUENCE</scope>
    <source>
        <strain evidence="2">TBRC 13508</strain>
    </source>
</reference>
<gene>
    <name evidence="2" type="ORF">LIN78_16400</name>
</gene>
<sequence length="105" mass="11463">MNNNSIYLWSSFLIVGLVTFILRGSFIVAGKRLSLPDEMKKYLSYAPSAALASIIGPELFMPQGKLVLLSGETLAAFIAMGSVFVFKKNWVPFVIGLICLLAFNA</sequence>
<keyword evidence="3" id="KW-1185">Reference proteome</keyword>
<evidence type="ECO:0000313" key="2">
    <source>
        <dbReference type="EMBL" id="MCB6185130.1"/>
    </source>
</evidence>